<accession>A0A9Q1F9E7</accession>
<evidence type="ECO:0000313" key="3">
    <source>
        <dbReference type="Proteomes" id="UP001152622"/>
    </source>
</evidence>
<proteinExistence type="predicted"/>
<organism evidence="2 3">
    <name type="scientific">Synaphobranchus kaupii</name>
    <name type="common">Kaup's arrowtooth eel</name>
    <dbReference type="NCBI Taxonomy" id="118154"/>
    <lineage>
        <taxon>Eukaryota</taxon>
        <taxon>Metazoa</taxon>
        <taxon>Chordata</taxon>
        <taxon>Craniata</taxon>
        <taxon>Vertebrata</taxon>
        <taxon>Euteleostomi</taxon>
        <taxon>Actinopterygii</taxon>
        <taxon>Neopterygii</taxon>
        <taxon>Teleostei</taxon>
        <taxon>Anguilliformes</taxon>
        <taxon>Synaphobranchidae</taxon>
        <taxon>Synaphobranchus</taxon>
    </lineage>
</organism>
<dbReference type="AlphaFoldDB" id="A0A9Q1F9E7"/>
<feature type="compositionally biased region" description="Polar residues" evidence="1">
    <location>
        <begin position="25"/>
        <end position="43"/>
    </location>
</feature>
<feature type="compositionally biased region" description="Polar residues" evidence="1">
    <location>
        <begin position="1"/>
        <end position="13"/>
    </location>
</feature>
<dbReference type="EMBL" id="JAINUF010000007">
    <property type="protein sequence ID" value="KAJ8353874.1"/>
    <property type="molecule type" value="Genomic_DNA"/>
</dbReference>
<gene>
    <name evidence="2" type="ORF">SKAU_G00214410</name>
</gene>
<feature type="region of interest" description="Disordered" evidence="1">
    <location>
        <begin position="1"/>
        <end position="43"/>
    </location>
</feature>
<dbReference type="OrthoDB" id="8886875at2759"/>
<keyword evidence="3" id="KW-1185">Reference proteome</keyword>
<name>A0A9Q1F9E7_SYNKA</name>
<dbReference type="Proteomes" id="UP001152622">
    <property type="component" value="Chromosome 7"/>
</dbReference>
<evidence type="ECO:0000256" key="1">
    <source>
        <dbReference type="SAM" id="MobiDB-lite"/>
    </source>
</evidence>
<evidence type="ECO:0000313" key="2">
    <source>
        <dbReference type="EMBL" id="KAJ8353874.1"/>
    </source>
</evidence>
<feature type="region of interest" description="Disordered" evidence="1">
    <location>
        <begin position="99"/>
        <end position="123"/>
    </location>
</feature>
<sequence length="123" mass="13292">MRRSGAPSQQYGNVTKRPRFVPPGATQTSPGSRPEPTTQQPQPMACNTINQVLKSLPEQKCEAPVLPNALAKILNAVPLGESKENCTVLQNCSSLPCSEEYPPEDKLSTEDGTTTHLCTVRSD</sequence>
<comment type="caution">
    <text evidence="2">The sequence shown here is derived from an EMBL/GenBank/DDBJ whole genome shotgun (WGS) entry which is preliminary data.</text>
</comment>
<reference evidence="2" key="1">
    <citation type="journal article" date="2023" name="Science">
        <title>Genome structures resolve the early diversification of teleost fishes.</title>
        <authorList>
            <person name="Parey E."/>
            <person name="Louis A."/>
            <person name="Montfort J."/>
            <person name="Bouchez O."/>
            <person name="Roques C."/>
            <person name="Iampietro C."/>
            <person name="Lluch J."/>
            <person name="Castinel A."/>
            <person name="Donnadieu C."/>
            <person name="Desvignes T."/>
            <person name="Floi Bucao C."/>
            <person name="Jouanno E."/>
            <person name="Wen M."/>
            <person name="Mejri S."/>
            <person name="Dirks R."/>
            <person name="Jansen H."/>
            <person name="Henkel C."/>
            <person name="Chen W.J."/>
            <person name="Zahm M."/>
            <person name="Cabau C."/>
            <person name="Klopp C."/>
            <person name="Thompson A.W."/>
            <person name="Robinson-Rechavi M."/>
            <person name="Braasch I."/>
            <person name="Lecointre G."/>
            <person name="Bobe J."/>
            <person name="Postlethwait J.H."/>
            <person name="Berthelot C."/>
            <person name="Roest Crollius H."/>
            <person name="Guiguen Y."/>
        </authorList>
    </citation>
    <scope>NUCLEOTIDE SEQUENCE</scope>
    <source>
        <strain evidence="2">WJC10195</strain>
    </source>
</reference>
<protein>
    <submittedName>
        <fullName evidence="2">Uncharacterized protein</fullName>
    </submittedName>
</protein>